<evidence type="ECO:0000256" key="4">
    <source>
        <dbReference type="ARBA" id="ARBA00022801"/>
    </source>
</evidence>
<evidence type="ECO:0000256" key="5">
    <source>
        <dbReference type="ARBA" id="ARBA00023277"/>
    </source>
</evidence>
<dbReference type="Pfam" id="PF12899">
    <property type="entry name" value="Glyco_hydro_100"/>
    <property type="match status" value="1"/>
</dbReference>
<comment type="similarity">
    <text evidence="2">Belongs to the glycosyl hydrolase 100 family.</text>
</comment>
<dbReference type="EMBL" id="DUGC01000007">
    <property type="protein sequence ID" value="HIH09116.1"/>
    <property type="molecule type" value="Genomic_DNA"/>
</dbReference>
<dbReference type="Gene3D" id="1.50.10.10">
    <property type="match status" value="1"/>
</dbReference>
<organism evidence="7 8">
    <name type="scientific">Candidatus Iainarchaeum sp</name>
    <dbReference type="NCBI Taxonomy" id="3101447"/>
    <lineage>
        <taxon>Archaea</taxon>
        <taxon>Candidatus Iainarchaeota</taxon>
        <taxon>Candidatus Iainarchaeia</taxon>
        <taxon>Candidatus Iainarchaeales</taxon>
        <taxon>Candidatus Iainarchaeaceae</taxon>
        <taxon>Candidatus Iainarchaeum</taxon>
    </lineage>
</organism>
<dbReference type="InterPro" id="IPR008928">
    <property type="entry name" value="6-hairpin_glycosidase_sf"/>
</dbReference>
<dbReference type="InterPro" id="IPR012341">
    <property type="entry name" value="6hp_glycosidase-like_sf"/>
</dbReference>
<reference evidence="8" key="1">
    <citation type="journal article" date="2020" name="bioRxiv">
        <title>A rank-normalized archaeal taxonomy based on genome phylogeny resolves widespread incomplete and uneven classifications.</title>
        <authorList>
            <person name="Rinke C."/>
            <person name="Chuvochina M."/>
            <person name="Mussig A.J."/>
            <person name="Chaumeil P.-A."/>
            <person name="Waite D.W."/>
            <person name="Whitman W.B."/>
            <person name="Parks D.H."/>
            <person name="Hugenholtz P."/>
        </authorList>
    </citation>
    <scope>NUCLEOTIDE SEQUENCE [LARGE SCALE GENOMIC DNA]</scope>
</reference>
<gene>
    <name evidence="7" type="ORF">HA254_00430</name>
</gene>
<protein>
    <recommendedName>
        <fullName evidence="3">beta-fructofuranosidase</fullName>
        <ecNumber evidence="3">3.2.1.26</ecNumber>
    </recommendedName>
</protein>
<dbReference type="AlphaFoldDB" id="A0A7J4J1L5"/>
<name>A0A7J4J1L5_9ARCH</name>
<dbReference type="Proteomes" id="UP000565078">
    <property type="component" value="Unassembled WGS sequence"/>
</dbReference>
<evidence type="ECO:0000313" key="7">
    <source>
        <dbReference type="EMBL" id="HIH09116.1"/>
    </source>
</evidence>
<dbReference type="GO" id="GO:0004564">
    <property type="term" value="F:beta-fructofuranosidase activity"/>
    <property type="evidence" value="ECO:0007669"/>
    <property type="project" value="UniProtKB-EC"/>
</dbReference>
<dbReference type="SUPFAM" id="SSF48208">
    <property type="entry name" value="Six-hairpin glycosidases"/>
    <property type="match status" value="1"/>
</dbReference>
<evidence type="ECO:0000256" key="1">
    <source>
        <dbReference type="ARBA" id="ARBA00000094"/>
    </source>
</evidence>
<evidence type="ECO:0000256" key="2">
    <source>
        <dbReference type="ARBA" id="ARBA00007671"/>
    </source>
</evidence>
<evidence type="ECO:0000313" key="8">
    <source>
        <dbReference type="Proteomes" id="UP000565078"/>
    </source>
</evidence>
<keyword evidence="4" id="KW-0378">Hydrolase</keyword>
<comment type="catalytic activity">
    <reaction evidence="1">
        <text>Hydrolysis of terminal non-reducing beta-D-fructofuranoside residues in beta-D-fructofuranosides.</text>
        <dbReference type="EC" id="3.2.1.26"/>
    </reaction>
</comment>
<dbReference type="EC" id="3.2.1.26" evidence="3"/>
<accession>A0A7J4J1L5</accession>
<keyword evidence="5" id="KW-0119">Carbohydrate metabolism</keyword>
<dbReference type="InterPro" id="IPR024746">
    <property type="entry name" value="Glyco_hydro_100"/>
</dbReference>
<evidence type="ECO:0000256" key="3">
    <source>
        <dbReference type="ARBA" id="ARBA00012758"/>
    </source>
</evidence>
<keyword evidence="6" id="KW-0326">Glycosidase</keyword>
<comment type="caution">
    <text evidence="7">The sequence shown here is derived from an EMBL/GenBank/DDBJ whole genome shotgun (WGS) entry which is preliminary data.</text>
</comment>
<sequence length="372" mass="41498">MDSIVEEAAVKAKEVLHVCSTPNGLYASGGKDGYTSVWARDSMVSLIGASAATGEFGKVFAKSLNTLKSHQSAKGQIPNCVDMFEKRRLVTFATLDSSLWYILGEHFYKKRFGPAVWKGHKKNIDAALGWVSFQDSGEDMLPEQQPTSDWQDCFPHKYGHTINTQALYFAALNAAGKKKGLNKYVRQVNNYLWSDELGYYLPWHWKDHGKYSEKEKWFDSLGNVLAIVFGLANKRQAGSILDFIGQNGVARPFPLQAIYPAIAPNAKEWKDYFLASLAGKKHQYLNGGIWPFIGGFYVCALVHAGRLAAARDELELLATSNSLGKKFAWDFNEWIHPVTGIPSGGRHQSWSAGAYLLAFEAVKSRENILKFK</sequence>
<proteinExistence type="inferred from homology"/>
<dbReference type="GO" id="GO:0005975">
    <property type="term" value="P:carbohydrate metabolic process"/>
    <property type="evidence" value="ECO:0007669"/>
    <property type="project" value="InterPro"/>
</dbReference>
<evidence type="ECO:0000256" key="6">
    <source>
        <dbReference type="ARBA" id="ARBA00023295"/>
    </source>
</evidence>
<dbReference type="GO" id="GO:0033926">
    <property type="term" value="F:endo-alpha-N-acetylgalactosaminidase activity"/>
    <property type="evidence" value="ECO:0007669"/>
    <property type="project" value="InterPro"/>
</dbReference>